<feature type="compositionally biased region" description="Polar residues" evidence="1">
    <location>
        <begin position="478"/>
        <end position="488"/>
    </location>
</feature>
<name>A0A0D7B2H7_9AGAR</name>
<feature type="region of interest" description="Disordered" evidence="1">
    <location>
        <begin position="390"/>
        <end position="496"/>
    </location>
</feature>
<evidence type="ECO:0000256" key="1">
    <source>
        <dbReference type="SAM" id="MobiDB-lite"/>
    </source>
</evidence>
<evidence type="ECO:0000313" key="3">
    <source>
        <dbReference type="Proteomes" id="UP000054007"/>
    </source>
</evidence>
<organism evidence="2 3">
    <name type="scientific">Cylindrobasidium torrendii FP15055 ss-10</name>
    <dbReference type="NCBI Taxonomy" id="1314674"/>
    <lineage>
        <taxon>Eukaryota</taxon>
        <taxon>Fungi</taxon>
        <taxon>Dikarya</taxon>
        <taxon>Basidiomycota</taxon>
        <taxon>Agaricomycotina</taxon>
        <taxon>Agaricomycetes</taxon>
        <taxon>Agaricomycetidae</taxon>
        <taxon>Agaricales</taxon>
        <taxon>Marasmiineae</taxon>
        <taxon>Physalacriaceae</taxon>
        <taxon>Cylindrobasidium</taxon>
    </lineage>
</organism>
<dbReference type="EMBL" id="KN880624">
    <property type="protein sequence ID" value="KIY64677.1"/>
    <property type="molecule type" value="Genomic_DNA"/>
</dbReference>
<protein>
    <submittedName>
        <fullName evidence="2">Uncharacterized protein</fullName>
    </submittedName>
</protein>
<sequence length="496" mass="55276">MPIPVGTWENWHDDDESPNYWYSQLDPDEYPALGFIPQDFEGPTRDGGVDLLNFDPSNLVSLELSDTYETSNQTTPTRLRNYDNYKKRVKINGKIKSAEVTEYAIYGGSCFMTGKGGRVQVIHINPVTMPLKEGFMIDKMSAQKPGTFIPCGRPNLANAKPDPHLEEDRDDWIHSVVLSPNNLEPIPAGCSYSSQPHQSAQRQSGSQTCGASPLQKTFPTTDREGEDLILWDPTTRQQLHRLEPNRLLRANGVVYVGSNHPELLFFRSAASIYRLIGDREIAEGETLRPGEKPFNVWQEYTLAAIQRTFKGCFNGEIKPDTAEEWNRDFLSIEPIPRPRKLVDNVPAVRPGLQSPINSDIDAPGPSTRRTKRALLPVVDDIDKVLRKGSTKVTEDISEPEVDAPARNTRAASKKRGSDALGSEKKSEKVLQKKTSQVIEKKKSQTMKKSKSMTVTASNANEAGLGPNKIAARGRKRATSATAVQQDQIPKQKKSKR</sequence>
<gene>
    <name evidence="2" type="ORF">CYLTODRAFT_413163</name>
</gene>
<feature type="region of interest" description="Disordered" evidence="1">
    <location>
        <begin position="348"/>
        <end position="372"/>
    </location>
</feature>
<reference evidence="2 3" key="1">
    <citation type="journal article" date="2015" name="Fungal Genet. Biol.">
        <title>Evolution of novel wood decay mechanisms in Agaricales revealed by the genome sequences of Fistulina hepatica and Cylindrobasidium torrendii.</title>
        <authorList>
            <person name="Floudas D."/>
            <person name="Held B.W."/>
            <person name="Riley R."/>
            <person name="Nagy L.G."/>
            <person name="Koehler G."/>
            <person name="Ransdell A.S."/>
            <person name="Younus H."/>
            <person name="Chow J."/>
            <person name="Chiniquy J."/>
            <person name="Lipzen A."/>
            <person name="Tritt A."/>
            <person name="Sun H."/>
            <person name="Haridas S."/>
            <person name="LaButti K."/>
            <person name="Ohm R.A."/>
            <person name="Kues U."/>
            <person name="Blanchette R.A."/>
            <person name="Grigoriev I.V."/>
            <person name="Minto R.E."/>
            <person name="Hibbett D.S."/>
        </authorList>
    </citation>
    <scope>NUCLEOTIDE SEQUENCE [LARGE SCALE GENOMIC DNA]</scope>
    <source>
        <strain evidence="2 3">FP15055 ss-10</strain>
    </source>
</reference>
<feature type="compositionally biased region" description="Basic and acidic residues" evidence="1">
    <location>
        <begin position="415"/>
        <end position="430"/>
    </location>
</feature>
<dbReference type="Proteomes" id="UP000054007">
    <property type="component" value="Unassembled WGS sequence"/>
</dbReference>
<accession>A0A0D7B2H7</accession>
<evidence type="ECO:0000313" key="2">
    <source>
        <dbReference type="EMBL" id="KIY64677.1"/>
    </source>
</evidence>
<feature type="region of interest" description="Disordered" evidence="1">
    <location>
        <begin position="191"/>
        <end position="220"/>
    </location>
</feature>
<dbReference type="AlphaFoldDB" id="A0A0D7B2H7"/>
<proteinExistence type="predicted"/>
<keyword evidence="3" id="KW-1185">Reference proteome</keyword>